<feature type="transmembrane region" description="Helical" evidence="6">
    <location>
        <begin position="268"/>
        <end position="285"/>
    </location>
</feature>
<gene>
    <name evidence="8" type="ORF">AB675_1834</name>
</gene>
<dbReference type="Pfam" id="PF01490">
    <property type="entry name" value="Aa_trans"/>
    <property type="match status" value="1"/>
</dbReference>
<protein>
    <recommendedName>
        <fullName evidence="7">Amino acid transporter transmembrane domain-containing protein</fullName>
    </recommendedName>
</protein>
<dbReference type="OrthoDB" id="40134at2759"/>
<dbReference type="VEuPathDB" id="FungiDB:AB675_1834"/>
<dbReference type="AlphaFoldDB" id="A0A0N0NPL5"/>
<feature type="transmembrane region" description="Helical" evidence="6">
    <location>
        <begin position="566"/>
        <end position="591"/>
    </location>
</feature>
<dbReference type="Proteomes" id="UP000038010">
    <property type="component" value="Unassembled WGS sequence"/>
</dbReference>
<evidence type="ECO:0000313" key="8">
    <source>
        <dbReference type="EMBL" id="KPI42891.1"/>
    </source>
</evidence>
<feature type="transmembrane region" description="Helical" evidence="6">
    <location>
        <begin position="185"/>
        <end position="203"/>
    </location>
</feature>
<dbReference type="PANTHER" id="PTHR22950:SF461">
    <property type="entry name" value="AMINO ACID TRANSPORTER TRANSMEMBRANE DOMAIN-CONTAINING PROTEIN"/>
    <property type="match status" value="1"/>
</dbReference>
<dbReference type="RefSeq" id="XP_018002854.1">
    <property type="nucleotide sequence ID" value="XM_018141755.1"/>
</dbReference>
<comment type="subcellular location">
    <subcellularLocation>
        <location evidence="1">Membrane</location>
        <topology evidence="1">Multi-pass membrane protein</topology>
    </subcellularLocation>
</comment>
<name>A0A0N0NPL5_9EURO</name>
<accession>A0A0N0NPL5</accession>
<dbReference type="PANTHER" id="PTHR22950">
    <property type="entry name" value="AMINO ACID TRANSPORTER"/>
    <property type="match status" value="1"/>
</dbReference>
<comment type="similarity">
    <text evidence="2">Belongs to the amino acid/polyamine transporter 2 family.</text>
</comment>
<dbReference type="GeneID" id="28733635"/>
<feature type="domain" description="Amino acid transporter transmembrane" evidence="7">
    <location>
        <begin position="151"/>
        <end position="532"/>
    </location>
</feature>
<evidence type="ECO:0000313" key="9">
    <source>
        <dbReference type="Proteomes" id="UP000038010"/>
    </source>
</evidence>
<proteinExistence type="inferred from homology"/>
<evidence type="ECO:0000256" key="4">
    <source>
        <dbReference type="ARBA" id="ARBA00022989"/>
    </source>
</evidence>
<feature type="transmembrane region" description="Helical" evidence="6">
    <location>
        <begin position="443"/>
        <end position="466"/>
    </location>
</feature>
<organism evidence="8 9">
    <name type="scientific">Cyphellophora attinorum</name>
    <dbReference type="NCBI Taxonomy" id="1664694"/>
    <lineage>
        <taxon>Eukaryota</taxon>
        <taxon>Fungi</taxon>
        <taxon>Dikarya</taxon>
        <taxon>Ascomycota</taxon>
        <taxon>Pezizomycotina</taxon>
        <taxon>Eurotiomycetes</taxon>
        <taxon>Chaetothyriomycetidae</taxon>
        <taxon>Chaetothyriales</taxon>
        <taxon>Cyphellophoraceae</taxon>
        <taxon>Cyphellophora</taxon>
    </lineage>
</organism>
<dbReference type="STRING" id="1664694.A0A0N0NPL5"/>
<feature type="transmembrane region" description="Helical" evidence="6">
    <location>
        <begin position="390"/>
        <end position="412"/>
    </location>
</feature>
<evidence type="ECO:0000256" key="1">
    <source>
        <dbReference type="ARBA" id="ARBA00004141"/>
    </source>
</evidence>
<evidence type="ECO:0000256" key="3">
    <source>
        <dbReference type="ARBA" id="ARBA00022692"/>
    </source>
</evidence>
<sequence>MGTMSGVTPIAHPAPELDIITKQQMRNPSISSIEKPQVQERVWGFDARTDSTVSYEEYTYWAKIEREMEIEENKVFQAQHPSPLWDQIKSTFSKNGRERMKAEKAERLQTLEHLHEKQPGGVVTESSGNAPVDSGLKVSDAEWRTAARALRTASWGQMFFLITTDILGWSGAPFVFASVGYGTGVALYLIFGIFAAWGGWVIWKTYLDLDSSRYPMQSFGDPFLRLFGKRARHFINIAQSLQQFCTVAILIFSKSLNIEQIAKGKVCFVGMMLVIMAVGMLGGLVRSLKKIGWIANAAVWMNIVNFIICMVAASHFAPYYPAITKSTLIKEIGPIKTFAGIPPDIYQQQAPGFAATFNAVNTMVYAYAGALLFVAFLAEMRHPLDFWKGMLLAQAFICIVYMFFGVYMYAFYGQYSAGNIVNVVQPYGLQQTAGNVLRLLSGWIAIIMYFNIGMKTVYLEVFQAIFNFPSITTKKGQWLWFGLGPLYWILAFVVAGAVPNLNGIVSLVGAVFMMNFTYTFPGMMYLSTIVHKAAELPGEGFNPATRETIRHDSGLKRWMRGYTKTWFRSTIAFIYILLGLACCGMGTWAAIEGLIAVFGPGGTVAVSFGCPVPV</sequence>
<dbReference type="GO" id="GO:0015179">
    <property type="term" value="F:L-amino acid transmembrane transporter activity"/>
    <property type="evidence" value="ECO:0007669"/>
    <property type="project" value="TreeGrafter"/>
</dbReference>
<evidence type="ECO:0000256" key="5">
    <source>
        <dbReference type="ARBA" id="ARBA00023136"/>
    </source>
</evidence>
<keyword evidence="5 6" id="KW-0472">Membrane</keyword>
<feature type="transmembrane region" description="Helical" evidence="6">
    <location>
        <begin position="359"/>
        <end position="378"/>
    </location>
</feature>
<feature type="transmembrane region" description="Helical" evidence="6">
    <location>
        <begin position="297"/>
        <end position="317"/>
    </location>
</feature>
<keyword evidence="3 6" id="KW-0812">Transmembrane</keyword>
<evidence type="ECO:0000256" key="2">
    <source>
        <dbReference type="ARBA" id="ARBA00008066"/>
    </source>
</evidence>
<feature type="transmembrane region" description="Helical" evidence="6">
    <location>
        <begin position="158"/>
        <end position="179"/>
    </location>
</feature>
<dbReference type="EMBL" id="LFJN01000006">
    <property type="protein sequence ID" value="KPI42891.1"/>
    <property type="molecule type" value="Genomic_DNA"/>
</dbReference>
<evidence type="ECO:0000256" key="6">
    <source>
        <dbReference type="SAM" id="Phobius"/>
    </source>
</evidence>
<comment type="caution">
    <text evidence="8">The sequence shown here is derived from an EMBL/GenBank/DDBJ whole genome shotgun (WGS) entry which is preliminary data.</text>
</comment>
<keyword evidence="9" id="KW-1185">Reference proteome</keyword>
<feature type="transmembrane region" description="Helical" evidence="6">
    <location>
        <begin position="478"/>
        <end position="498"/>
    </location>
</feature>
<feature type="transmembrane region" description="Helical" evidence="6">
    <location>
        <begin position="504"/>
        <end position="526"/>
    </location>
</feature>
<keyword evidence="4 6" id="KW-1133">Transmembrane helix</keyword>
<evidence type="ECO:0000259" key="7">
    <source>
        <dbReference type="Pfam" id="PF01490"/>
    </source>
</evidence>
<dbReference type="GO" id="GO:0016020">
    <property type="term" value="C:membrane"/>
    <property type="evidence" value="ECO:0007669"/>
    <property type="project" value="UniProtKB-SubCell"/>
</dbReference>
<feature type="transmembrane region" description="Helical" evidence="6">
    <location>
        <begin position="234"/>
        <end position="256"/>
    </location>
</feature>
<dbReference type="InterPro" id="IPR013057">
    <property type="entry name" value="AA_transpt_TM"/>
</dbReference>
<reference evidence="8 9" key="1">
    <citation type="submission" date="2015-06" db="EMBL/GenBank/DDBJ databases">
        <title>Draft genome of the ant-associated black yeast Phialophora attae CBS 131958.</title>
        <authorList>
            <person name="Moreno L.F."/>
            <person name="Stielow B.J."/>
            <person name="de Hoog S."/>
            <person name="Vicente V.A."/>
            <person name="Weiss V.A."/>
            <person name="de Vries M."/>
            <person name="Cruz L.M."/>
            <person name="Souza E.M."/>
        </authorList>
    </citation>
    <scope>NUCLEOTIDE SEQUENCE [LARGE SCALE GENOMIC DNA]</scope>
    <source>
        <strain evidence="8 9">CBS 131958</strain>
    </source>
</reference>